<keyword evidence="2" id="KW-1185">Reference proteome</keyword>
<reference evidence="3" key="1">
    <citation type="submission" date="2025-08" db="UniProtKB">
        <authorList>
            <consortium name="RefSeq"/>
        </authorList>
    </citation>
    <scope>IDENTIFICATION</scope>
</reference>
<feature type="compositionally biased region" description="Basic residues" evidence="1">
    <location>
        <begin position="50"/>
        <end position="59"/>
    </location>
</feature>
<evidence type="ECO:0000313" key="3">
    <source>
        <dbReference type="RefSeq" id="XP_021819037.1"/>
    </source>
</evidence>
<dbReference type="KEGG" id="pavi:110760978"/>
<feature type="compositionally biased region" description="Low complexity" evidence="1">
    <location>
        <begin position="22"/>
        <end position="43"/>
    </location>
</feature>
<accession>A0A6P5SY34</accession>
<dbReference type="Gramene" id="Pav_sc0000775.1_g060.1.br:mrna">
    <property type="protein sequence ID" value="Pav_sc0000775.1_g060.1.br:CDS:1"/>
    <property type="gene ID" value="Pav_sc0000775.1_g060.1.br"/>
</dbReference>
<dbReference type="RefSeq" id="XP_021819037.1">
    <property type="nucleotide sequence ID" value="XM_021963345.1"/>
</dbReference>
<sequence>MSSCFSGGGRTYAFELDIVKSPSTSTRTSTSSPSSTLSESSNSGLAISSRKPRTPRKRPNQTFNEAAALLSIAYPNIFSTKNFTNPRKFTKPHDSFLDQSVELLLPFRVIDDGCSSFLIGEPIGEKPSFQFEPKALNSFEKMCQSLGEFDFQANCNSNSNSMEMCESYHHQDEDFDAESDDITLSR</sequence>
<dbReference type="AlphaFoldDB" id="A0A6P5SY34"/>
<proteinExistence type="predicted"/>
<dbReference type="Proteomes" id="UP000515124">
    <property type="component" value="Unplaced"/>
</dbReference>
<evidence type="ECO:0000256" key="1">
    <source>
        <dbReference type="SAM" id="MobiDB-lite"/>
    </source>
</evidence>
<gene>
    <name evidence="3" type="primary">LOC110760978</name>
</gene>
<name>A0A6P5SY34_PRUAV</name>
<protein>
    <submittedName>
        <fullName evidence="3">Protein CHLOROPLAST IMPORT APPARATUS 2-like</fullName>
    </submittedName>
</protein>
<dbReference type="GeneID" id="110760978"/>
<evidence type="ECO:0000313" key="2">
    <source>
        <dbReference type="Proteomes" id="UP000515124"/>
    </source>
</evidence>
<organism evidence="2 3">
    <name type="scientific">Prunus avium</name>
    <name type="common">Cherry</name>
    <name type="synonym">Cerasus avium</name>
    <dbReference type="NCBI Taxonomy" id="42229"/>
    <lineage>
        <taxon>Eukaryota</taxon>
        <taxon>Viridiplantae</taxon>
        <taxon>Streptophyta</taxon>
        <taxon>Embryophyta</taxon>
        <taxon>Tracheophyta</taxon>
        <taxon>Spermatophyta</taxon>
        <taxon>Magnoliopsida</taxon>
        <taxon>eudicotyledons</taxon>
        <taxon>Gunneridae</taxon>
        <taxon>Pentapetalae</taxon>
        <taxon>rosids</taxon>
        <taxon>fabids</taxon>
        <taxon>Rosales</taxon>
        <taxon>Rosaceae</taxon>
        <taxon>Amygdaloideae</taxon>
        <taxon>Amygdaleae</taxon>
        <taxon>Prunus</taxon>
    </lineage>
</organism>
<feature type="region of interest" description="Disordered" evidence="1">
    <location>
        <begin position="22"/>
        <end position="60"/>
    </location>
</feature>